<organism evidence="7 8">
    <name type="scientific">Nosema bombycis (strain CQ1 / CVCC 102059)</name>
    <name type="common">Microsporidian parasite</name>
    <name type="synonym">Pebrine of silkworm</name>
    <dbReference type="NCBI Taxonomy" id="578461"/>
    <lineage>
        <taxon>Eukaryota</taxon>
        <taxon>Fungi</taxon>
        <taxon>Fungi incertae sedis</taxon>
        <taxon>Microsporidia</taxon>
        <taxon>Nosematidae</taxon>
        <taxon>Nosema</taxon>
    </lineage>
</organism>
<gene>
    <name evidence="7" type="ORF">NBO_1358g0003</name>
</gene>
<feature type="region of interest" description="Disordered" evidence="5">
    <location>
        <begin position="161"/>
        <end position="383"/>
    </location>
</feature>
<evidence type="ECO:0000256" key="2">
    <source>
        <dbReference type="ARBA" id="ARBA00022771"/>
    </source>
</evidence>
<dbReference type="GO" id="GO:0008270">
    <property type="term" value="F:zinc ion binding"/>
    <property type="evidence" value="ECO:0007669"/>
    <property type="project" value="UniProtKB-KW"/>
</dbReference>
<dbReference type="InterPro" id="IPR041367">
    <property type="entry name" value="Znf-CCCH_4"/>
</dbReference>
<dbReference type="Gene3D" id="4.10.1000.10">
    <property type="entry name" value="Zinc finger, CCCH-type"/>
    <property type="match status" value="1"/>
</dbReference>
<dbReference type="InterPro" id="IPR000571">
    <property type="entry name" value="Znf_CCCH"/>
</dbReference>
<dbReference type="STRING" id="578461.R0KKV1"/>
<keyword evidence="8" id="KW-1185">Reference proteome</keyword>
<proteinExistence type="predicted"/>
<dbReference type="SUPFAM" id="SSF90229">
    <property type="entry name" value="CCCH zinc finger"/>
    <property type="match status" value="1"/>
</dbReference>
<evidence type="ECO:0000256" key="3">
    <source>
        <dbReference type="ARBA" id="ARBA00022833"/>
    </source>
</evidence>
<dbReference type="HOGENOM" id="CLU_717844_0_0_1"/>
<evidence type="ECO:0000259" key="6">
    <source>
        <dbReference type="PROSITE" id="PS50103"/>
    </source>
</evidence>
<dbReference type="OMA" id="HENTQFI"/>
<feature type="compositionally biased region" description="Basic and acidic residues" evidence="5">
    <location>
        <begin position="172"/>
        <end position="193"/>
    </location>
</feature>
<evidence type="ECO:0000313" key="8">
    <source>
        <dbReference type="Proteomes" id="UP000016927"/>
    </source>
</evidence>
<evidence type="ECO:0000256" key="1">
    <source>
        <dbReference type="ARBA" id="ARBA00022723"/>
    </source>
</evidence>
<dbReference type="EMBL" id="KB910265">
    <property type="protein sequence ID" value="EOB11246.1"/>
    <property type="molecule type" value="Genomic_DNA"/>
</dbReference>
<dbReference type="OrthoDB" id="20729at2759"/>
<keyword evidence="2 4" id="KW-0863">Zinc-finger</keyword>
<dbReference type="SMART" id="SM00356">
    <property type="entry name" value="ZnF_C3H1"/>
    <property type="match status" value="1"/>
</dbReference>
<name>R0KKV1_NOSB1</name>
<keyword evidence="3 4" id="KW-0862">Zinc</keyword>
<feature type="compositionally biased region" description="Basic and acidic residues" evidence="5">
    <location>
        <begin position="200"/>
        <end position="210"/>
    </location>
</feature>
<protein>
    <recommendedName>
        <fullName evidence="6">C3H1-type domain-containing protein</fullName>
    </recommendedName>
</protein>
<feature type="compositionally biased region" description="Basic and acidic residues" evidence="5">
    <location>
        <begin position="219"/>
        <end position="297"/>
    </location>
</feature>
<sequence length="383" mass="45430">MKNLCRNYLSGSCRYGDRCRFIHPKTTSLLDPPSWIYTNVYNNPTNLNCLEISTDEVRYSLLINDTRKILDDIWFDNYSKMYKSLNEICRVGVGRSTSNRVIDLRSKPEVFNLPFDLGRVEQKIVELRKNYPVMGENDVMKGEEEEEGEVKEGVPKFVKEYQEKSVSQNREFSNRDGGRDHSSRDYSRDRDSRPYSFRQPDNRYPPRDQQYRGGSFNRDGNRDSSRDQYPRDSSRDYSRDGRGDQYPRDANRDQYPRDGNKDHLPYRDQYPRDGNRDQYPRDANRDQYPRDANRDKPPSYNPPFRQDSYNKPLSYPRSPQRPSQPPSYPPTHRTQSSPYSRPSQSPTYSRPSQRPPYPPSQPKKEEEDSDFEYKNIPYNFDRK</sequence>
<dbReference type="VEuPathDB" id="MicrosporidiaDB:NBO_1358g0003"/>
<dbReference type="Proteomes" id="UP000016927">
    <property type="component" value="Unassembled WGS sequence"/>
</dbReference>
<feature type="zinc finger region" description="C3H1-type" evidence="4">
    <location>
        <begin position="4"/>
        <end position="26"/>
    </location>
</feature>
<dbReference type="Pfam" id="PF18044">
    <property type="entry name" value="zf-CCCH_4"/>
    <property type="match status" value="1"/>
</dbReference>
<dbReference type="PROSITE" id="PS50103">
    <property type="entry name" value="ZF_C3H1"/>
    <property type="match status" value="1"/>
</dbReference>
<keyword evidence="1 4" id="KW-0479">Metal-binding</keyword>
<dbReference type="AlphaFoldDB" id="R0KKV1"/>
<dbReference type="InterPro" id="IPR036855">
    <property type="entry name" value="Znf_CCCH_sf"/>
</dbReference>
<evidence type="ECO:0000313" key="7">
    <source>
        <dbReference type="EMBL" id="EOB11246.1"/>
    </source>
</evidence>
<accession>R0KKV1</accession>
<evidence type="ECO:0000256" key="5">
    <source>
        <dbReference type="SAM" id="MobiDB-lite"/>
    </source>
</evidence>
<feature type="compositionally biased region" description="Low complexity" evidence="5">
    <location>
        <begin position="333"/>
        <end position="352"/>
    </location>
</feature>
<feature type="domain" description="C3H1-type" evidence="6">
    <location>
        <begin position="4"/>
        <end position="26"/>
    </location>
</feature>
<reference evidence="7 8" key="1">
    <citation type="journal article" date="2013" name="BMC Genomics">
        <title>Comparative genomics of parasitic silkworm microsporidia reveal an association between genome expansion and host adaptation.</title>
        <authorList>
            <person name="Pan G."/>
            <person name="Xu J."/>
            <person name="Li T."/>
            <person name="Xia Q."/>
            <person name="Liu S.L."/>
            <person name="Zhang G."/>
            <person name="Li S."/>
            <person name="Li C."/>
            <person name="Liu H."/>
            <person name="Yang L."/>
            <person name="Liu T."/>
            <person name="Zhang X."/>
            <person name="Wu Z."/>
            <person name="Fan W."/>
            <person name="Dang X."/>
            <person name="Xiang H."/>
            <person name="Tao M."/>
            <person name="Li Y."/>
            <person name="Hu J."/>
            <person name="Li Z."/>
            <person name="Lin L."/>
            <person name="Luo J."/>
            <person name="Geng L."/>
            <person name="Wang L."/>
            <person name="Long M."/>
            <person name="Wan Y."/>
            <person name="He N."/>
            <person name="Zhang Z."/>
            <person name="Lu C."/>
            <person name="Keeling P.J."/>
            <person name="Wang J."/>
            <person name="Xiang Z."/>
            <person name="Zhou Z."/>
        </authorList>
    </citation>
    <scope>NUCLEOTIDE SEQUENCE [LARGE SCALE GENOMIC DNA]</scope>
    <source>
        <strain evidence="8">CQ1 / CVCC 102059</strain>
    </source>
</reference>
<evidence type="ECO:0000256" key="4">
    <source>
        <dbReference type="PROSITE-ProRule" id="PRU00723"/>
    </source>
</evidence>